<dbReference type="Proteomes" id="UP000256913">
    <property type="component" value="Unassembled WGS sequence"/>
</dbReference>
<keyword evidence="6" id="KW-1185">Reference proteome</keyword>
<dbReference type="PRINTS" id="PR00107">
    <property type="entry name" value="PHOSPHOCPHPR"/>
</dbReference>
<comment type="subcellular location">
    <subcellularLocation>
        <location evidence="1">Cytoplasm</location>
    </subcellularLocation>
</comment>
<dbReference type="AlphaFoldDB" id="A0A3D9ZBQ0"/>
<dbReference type="InterPro" id="IPR050399">
    <property type="entry name" value="HPr"/>
</dbReference>
<keyword evidence="2" id="KW-0963">Cytoplasm</keyword>
<comment type="caution">
    <text evidence="5">The sequence shown here is derived from an EMBL/GenBank/DDBJ whole genome shotgun (WGS) entry which is preliminary data.</text>
</comment>
<organism evidence="5 6">
    <name type="scientific">Asanoa ferruginea</name>
    <dbReference type="NCBI Taxonomy" id="53367"/>
    <lineage>
        <taxon>Bacteria</taxon>
        <taxon>Bacillati</taxon>
        <taxon>Actinomycetota</taxon>
        <taxon>Actinomycetes</taxon>
        <taxon>Micromonosporales</taxon>
        <taxon>Micromonosporaceae</taxon>
        <taxon>Asanoa</taxon>
    </lineage>
</organism>
<dbReference type="OrthoDB" id="3393523at2"/>
<evidence type="ECO:0000256" key="2">
    <source>
        <dbReference type="ARBA" id="ARBA00022490"/>
    </source>
</evidence>
<dbReference type="InterPro" id="IPR000032">
    <property type="entry name" value="HPr-like"/>
</dbReference>
<feature type="domain" description="HPr" evidence="4">
    <location>
        <begin position="9"/>
        <end position="98"/>
    </location>
</feature>
<dbReference type="GO" id="GO:0009401">
    <property type="term" value="P:phosphoenolpyruvate-dependent sugar phosphotransferase system"/>
    <property type="evidence" value="ECO:0007669"/>
    <property type="project" value="UniProtKB-KW"/>
</dbReference>
<dbReference type="GO" id="GO:0005737">
    <property type="term" value="C:cytoplasm"/>
    <property type="evidence" value="ECO:0007669"/>
    <property type="project" value="UniProtKB-SubCell"/>
</dbReference>
<dbReference type="InterPro" id="IPR035895">
    <property type="entry name" value="HPr-like_sf"/>
</dbReference>
<gene>
    <name evidence="5" type="ORF">DFJ67_0656</name>
</gene>
<evidence type="ECO:0000256" key="3">
    <source>
        <dbReference type="ARBA" id="ARBA00022683"/>
    </source>
</evidence>
<accession>A0A3D9ZBQ0</accession>
<evidence type="ECO:0000259" key="4">
    <source>
        <dbReference type="PROSITE" id="PS51350"/>
    </source>
</evidence>
<dbReference type="CDD" id="cd00367">
    <property type="entry name" value="PTS-HPr_like"/>
    <property type="match status" value="1"/>
</dbReference>
<protein>
    <submittedName>
        <fullName evidence="5">Phosphocarrier protein</fullName>
    </submittedName>
</protein>
<dbReference type="NCBIfam" id="TIGR01003">
    <property type="entry name" value="PTS_HPr_family"/>
    <property type="match status" value="1"/>
</dbReference>
<evidence type="ECO:0000256" key="1">
    <source>
        <dbReference type="ARBA" id="ARBA00004496"/>
    </source>
</evidence>
<reference evidence="5 6" key="1">
    <citation type="submission" date="2018-08" db="EMBL/GenBank/DDBJ databases">
        <title>Sequencing the genomes of 1000 actinobacteria strains.</title>
        <authorList>
            <person name="Klenk H.-P."/>
        </authorList>
    </citation>
    <scope>NUCLEOTIDE SEQUENCE [LARGE SCALE GENOMIC DNA]</scope>
    <source>
        <strain evidence="5 6">DSM 44099</strain>
    </source>
</reference>
<dbReference type="PROSITE" id="PS00589">
    <property type="entry name" value="PTS_HPR_SER"/>
    <property type="match status" value="1"/>
</dbReference>
<dbReference type="PANTHER" id="PTHR33705:SF2">
    <property type="entry name" value="PHOSPHOCARRIER PROTEIN NPR"/>
    <property type="match status" value="1"/>
</dbReference>
<dbReference type="PANTHER" id="PTHR33705">
    <property type="entry name" value="PHOSPHOCARRIER PROTEIN HPR"/>
    <property type="match status" value="1"/>
</dbReference>
<dbReference type="InterPro" id="IPR002114">
    <property type="entry name" value="PTS_HPr_Ser_P_site"/>
</dbReference>
<dbReference type="Gene3D" id="3.30.1340.10">
    <property type="entry name" value="HPr-like"/>
    <property type="match status" value="1"/>
</dbReference>
<dbReference type="PROSITE" id="PS51350">
    <property type="entry name" value="PTS_HPR_DOM"/>
    <property type="match status" value="1"/>
</dbReference>
<keyword evidence="3" id="KW-0598">Phosphotransferase system</keyword>
<sequence>MPPSSEDNDALAERSVRLPKPLHARPAGQLAKLAGQHKENTIELVAGEKKANARSVLAVMAMGAVTGTEVAVTVTGPDAPAVADAVAEILTSEEAANA</sequence>
<dbReference type="EMBL" id="QUMQ01000001">
    <property type="protein sequence ID" value="REF94715.1"/>
    <property type="molecule type" value="Genomic_DNA"/>
</dbReference>
<dbReference type="Pfam" id="PF00381">
    <property type="entry name" value="PTS-HPr"/>
    <property type="match status" value="1"/>
</dbReference>
<evidence type="ECO:0000313" key="6">
    <source>
        <dbReference type="Proteomes" id="UP000256913"/>
    </source>
</evidence>
<dbReference type="SUPFAM" id="SSF55594">
    <property type="entry name" value="HPr-like"/>
    <property type="match status" value="1"/>
</dbReference>
<proteinExistence type="predicted"/>
<dbReference type="RefSeq" id="WP_116066487.1">
    <property type="nucleotide sequence ID" value="NZ_BONB01000001.1"/>
</dbReference>
<name>A0A3D9ZBQ0_9ACTN</name>
<evidence type="ECO:0000313" key="5">
    <source>
        <dbReference type="EMBL" id="REF94715.1"/>
    </source>
</evidence>